<dbReference type="InterPro" id="IPR017475">
    <property type="entry name" value="EPS_sugar_tfrase"/>
</dbReference>
<dbReference type="Pfam" id="PF02397">
    <property type="entry name" value="Bac_transf"/>
    <property type="match status" value="1"/>
</dbReference>
<dbReference type="PANTHER" id="PTHR30576:SF0">
    <property type="entry name" value="UNDECAPRENYL-PHOSPHATE N-ACETYLGALACTOSAMINYL 1-PHOSPHATE TRANSFERASE-RELATED"/>
    <property type="match status" value="1"/>
</dbReference>
<feature type="transmembrane region" description="Helical" evidence="7">
    <location>
        <begin position="45"/>
        <end position="66"/>
    </location>
</feature>
<feature type="transmembrane region" description="Helical" evidence="7">
    <location>
        <begin position="72"/>
        <end position="93"/>
    </location>
</feature>
<dbReference type="RefSeq" id="WP_311594250.1">
    <property type="nucleotide sequence ID" value="NZ_JAVRHV010000008.1"/>
</dbReference>
<evidence type="ECO:0000256" key="7">
    <source>
        <dbReference type="SAM" id="Phobius"/>
    </source>
</evidence>
<organism evidence="9 10">
    <name type="scientific">Urechidicola vernalis</name>
    <dbReference type="NCBI Taxonomy" id="3075600"/>
    <lineage>
        <taxon>Bacteria</taxon>
        <taxon>Pseudomonadati</taxon>
        <taxon>Bacteroidota</taxon>
        <taxon>Flavobacteriia</taxon>
        <taxon>Flavobacteriales</taxon>
        <taxon>Flavobacteriaceae</taxon>
        <taxon>Urechidicola</taxon>
    </lineage>
</organism>
<keyword evidence="6 7" id="KW-0472">Membrane</keyword>
<name>A0ABU2Y7J4_9FLAO</name>
<comment type="caution">
    <text evidence="9">The sequence shown here is derived from an EMBL/GenBank/DDBJ whole genome shotgun (WGS) entry which is preliminary data.</text>
</comment>
<sequence length="430" mass="50227">MVFFFYYPELFFDWLYVVYFNLAWLILSSYTKFYHVYRYTKLTKVISLLFIHFTIFVFIYLSYFTVFKEGLVIGNQFISIITIFFLILISKIIKVVLLRNYRIGGGNIRKVVILGGSPSVNALKTLFQERKYLGYDYKGFFSDKNKHEKMKTFLGSIMDSFEFILKNGIDEIYCSVSDFKRKELNQIIEFGAKHGIGVKLIPSSIGMFRKGLEVEYYDYVPVLSLRKLPFDNPLIKHSKRAFDVLFSTLVIVFVLSWLSIVLFIIIKIESKGPLVFKQVRDGLNGDQFECFKFRSMAVNKDADNKMATKGDMRITRVGRFIRKTSIDELPQFINVFMGDMSVVGPRPHMISQSRLYSKTIDRYLERNLVKPGVTGLAQIRGMRGEIEQQSDMENRVRLDLFYINNWSFFLDLKIIIQTVLNALQGEDKAY</sequence>
<protein>
    <submittedName>
        <fullName evidence="9">Exopolysaccharide biosynthesis polyprenyl glycosylphosphotransferase</fullName>
    </submittedName>
</protein>
<evidence type="ECO:0000256" key="2">
    <source>
        <dbReference type="ARBA" id="ARBA00006464"/>
    </source>
</evidence>
<proteinExistence type="inferred from homology"/>
<dbReference type="PANTHER" id="PTHR30576">
    <property type="entry name" value="COLANIC BIOSYNTHESIS UDP-GLUCOSE LIPID CARRIER TRANSFERASE"/>
    <property type="match status" value="1"/>
</dbReference>
<keyword evidence="5 7" id="KW-1133">Transmembrane helix</keyword>
<dbReference type="NCBIfam" id="TIGR03025">
    <property type="entry name" value="EPS_sugtrans"/>
    <property type="match status" value="1"/>
</dbReference>
<comment type="similarity">
    <text evidence="2">Belongs to the bacterial sugar transferase family.</text>
</comment>
<dbReference type="InterPro" id="IPR003362">
    <property type="entry name" value="Bact_transf"/>
</dbReference>
<dbReference type="Proteomes" id="UP001252186">
    <property type="component" value="Unassembled WGS sequence"/>
</dbReference>
<dbReference type="Pfam" id="PF13727">
    <property type="entry name" value="CoA_binding_3"/>
    <property type="match status" value="1"/>
</dbReference>
<feature type="domain" description="Bacterial sugar transferase" evidence="8">
    <location>
        <begin position="239"/>
        <end position="423"/>
    </location>
</feature>
<gene>
    <name evidence="9" type="ORF">RM519_12975</name>
</gene>
<evidence type="ECO:0000313" key="10">
    <source>
        <dbReference type="Proteomes" id="UP001252186"/>
    </source>
</evidence>
<evidence type="ECO:0000256" key="6">
    <source>
        <dbReference type="ARBA" id="ARBA00023136"/>
    </source>
</evidence>
<feature type="transmembrane region" description="Helical" evidence="7">
    <location>
        <begin position="244"/>
        <end position="266"/>
    </location>
</feature>
<dbReference type="EMBL" id="JAVRHV010000008">
    <property type="protein sequence ID" value="MDT0554166.1"/>
    <property type="molecule type" value="Genomic_DNA"/>
</dbReference>
<keyword evidence="3" id="KW-0808">Transferase</keyword>
<evidence type="ECO:0000313" key="9">
    <source>
        <dbReference type="EMBL" id="MDT0554166.1"/>
    </source>
</evidence>
<comment type="subcellular location">
    <subcellularLocation>
        <location evidence="1">Membrane</location>
        <topology evidence="1">Multi-pass membrane protein</topology>
    </subcellularLocation>
</comment>
<reference evidence="9 10" key="1">
    <citation type="submission" date="2023-09" db="EMBL/GenBank/DDBJ databases">
        <authorList>
            <person name="Rey-Velasco X."/>
        </authorList>
    </citation>
    <scope>NUCLEOTIDE SEQUENCE [LARGE SCALE GENOMIC DNA]</scope>
    <source>
        <strain evidence="9 10">P050</strain>
    </source>
</reference>
<evidence type="ECO:0000256" key="4">
    <source>
        <dbReference type="ARBA" id="ARBA00022692"/>
    </source>
</evidence>
<evidence type="ECO:0000259" key="8">
    <source>
        <dbReference type="Pfam" id="PF02397"/>
    </source>
</evidence>
<evidence type="ECO:0000256" key="3">
    <source>
        <dbReference type="ARBA" id="ARBA00022679"/>
    </source>
</evidence>
<evidence type="ECO:0000256" key="5">
    <source>
        <dbReference type="ARBA" id="ARBA00022989"/>
    </source>
</evidence>
<dbReference type="Gene3D" id="3.40.50.720">
    <property type="entry name" value="NAD(P)-binding Rossmann-like Domain"/>
    <property type="match status" value="1"/>
</dbReference>
<keyword evidence="4 7" id="KW-0812">Transmembrane</keyword>
<evidence type="ECO:0000256" key="1">
    <source>
        <dbReference type="ARBA" id="ARBA00004141"/>
    </source>
</evidence>
<keyword evidence="10" id="KW-1185">Reference proteome</keyword>
<accession>A0ABU2Y7J4</accession>
<feature type="transmembrane region" description="Helical" evidence="7">
    <location>
        <begin position="14"/>
        <end position="33"/>
    </location>
</feature>